<dbReference type="InterPro" id="IPR055173">
    <property type="entry name" value="NrdR-like_N"/>
</dbReference>
<organism evidence="10 11">
    <name type="scientific">Paraphotobacterium marinum</name>
    <dbReference type="NCBI Taxonomy" id="1755811"/>
    <lineage>
        <taxon>Bacteria</taxon>
        <taxon>Pseudomonadati</taxon>
        <taxon>Pseudomonadota</taxon>
        <taxon>Gammaproteobacteria</taxon>
        <taxon>Vibrionales</taxon>
        <taxon>Vibrionaceae</taxon>
        <taxon>Paraphotobacterium</taxon>
    </lineage>
</organism>
<evidence type="ECO:0000256" key="1">
    <source>
        <dbReference type="ARBA" id="ARBA00022491"/>
    </source>
</evidence>
<evidence type="ECO:0000313" key="11">
    <source>
        <dbReference type="Proteomes" id="UP000242175"/>
    </source>
</evidence>
<dbReference type="PANTHER" id="PTHR30455">
    <property type="entry name" value="TRANSCRIPTIONAL REPRESSOR NRDR"/>
    <property type="match status" value="1"/>
</dbReference>
<dbReference type="PANTHER" id="PTHR30455:SF2">
    <property type="entry name" value="TRANSCRIPTIONAL REPRESSOR NRDR"/>
    <property type="match status" value="1"/>
</dbReference>
<evidence type="ECO:0000256" key="3">
    <source>
        <dbReference type="ARBA" id="ARBA00022771"/>
    </source>
</evidence>
<evidence type="ECO:0000256" key="6">
    <source>
        <dbReference type="ARBA" id="ARBA00023125"/>
    </source>
</evidence>
<proteinExistence type="inferred from homology"/>
<dbReference type="GO" id="GO:0045892">
    <property type="term" value="P:negative regulation of DNA-templated transcription"/>
    <property type="evidence" value="ECO:0007669"/>
    <property type="project" value="UniProtKB-UniRule"/>
</dbReference>
<dbReference type="GO" id="GO:0008270">
    <property type="term" value="F:zinc ion binding"/>
    <property type="evidence" value="ECO:0007669"/>
    <property type="project" value="UniProtKB-UniRule"/>
</dbReference>
<dbReference type="GO" id="GO:0005524">
    <property type="term" value="F:ATP binding"/>
    <property type="evidence" value="ECO:0007669"/>
    <property type="project" value="UniProtKB-UniRule"/>
</dbReference>
<comment type="function">
    <text evidence="8">Negatively regulates transcription of bacterial ribonucleotide reductase nrd genes and operons by binding to NrdR-boxes.</text>
</comment>
<keyword evidence="6 8" id="KW-0238">DNA-binding</keyword>
<dbReference type="Proteomes" id="UP000242175">
    <property type="component" value="Chromosome large"/>
</dbReference>
<keyword evidence="4 8" id="KW-0067">ATP-binding</keyword>
<evidence type="ECO:0000256" key="2">
    <source>
        <dbReference type="ARBA" id="ARBA00022741"/>
    </source>
</evidence>
<dbReference type="GO" id="GO:0003677">
    <property type="term" value="F:DNA binding"/>
    <property type="evidence" value="ECO:0007669"/>
    <property type="project" value="UniProtKB-KW"/>
</dbReference>
<dbReference type="KEGG" id="pmai:CF386_05280"/>
<dbReference type="PROSITE" id="PS51161">
    <property type="entry name" value="ATP_CONE"/>
    <property type="match status" value="1"/>
</dbReference>
<evidence type="ECO:0000313" key="10">
    <source>
        <dbReference type="EMBL" id="ASK78458.1"/>
    </source>
</evidence>
<protein>
    <recommendedName>
        <fullName evidence="8">Transcriptional repressor NrdR</fullName>
    </recommendedName>
</protein>
<dbReference type="RefSeq" id="WP_089073366.1">
    <property type="nucleotide sequence ID" value="NZ_CBCSAM010000001.1"/>
</dbReference>
<reference evidence="10 11" key="1">
    <citation type="journal article" date="2016" name="Int. J. Syst. Evol. Microbiol.">
        <title>Paraphotobacterium marinum gen. nov., sp. nov., a member of the family Vibrionaceae, isolated from surface seawater.</title>
        <authorList>
            <person name="Huang Z."/>
            <person name="Dong C."/>
            <person name="Shao Z."/>
        </authorList>
    </citation>
    <scope>NUCLEOTIDE SEQUENCE [LARGE SCALE GENOMIC DNA]</scope>
    <source>
        <strain evidence="10 11">NSCS20N07D</strain>
    </source>
</reference>
<keyword evidence="2 8" id="KW-0547">Nucleotide-binding</keyword>
<dbReference type="EMBL" id="CP022355">
    <property type="protein sequence ID" value="ASK78458.1"/>
    <property type="molecule type" value="Genomic_DNA"/>
</dbReference>
<sequence length="150" mass="17456">MHCPFCKNKETKVVDSRLVDHGSQVKRRRQCMKCDGRFTTFESAELFLPFILKRNGNREQFQIEKLKKGVLRSLEKRPVSTDVIEGMLADISFELRVKGEREIDSKFLGILVMDALKKIDHVAYIRFASVYLSFEDIGEFITEINKLKSH</sequence>
<keyword evidence="8" id="KW-0479">Metal-binding</keyword>
<feature type="zinc finger region" evidence="8">
    <location>
        <begin position="3"/>
        <end position="34"/>
    </location>
</feature>
<keyword evidence="7 8" id="KW-0804">Transcription</keyword>
<keyword evidence="1 8" id="KW-0678">Repressor</keyword>
<dbReference type="OrthoDB" id="9807461at2"/>
<dbReference type="HAMAP" id="MF_00440">
    <property type="entry name" value="NrdR"/>
    <property type="match status" value="1"/>
</dbReference>
<evidence type="ECO:0000256" key="5">
    <source>
        <dbReference type="ARBA" id="ARBA00023015"/>
    </source>
</evidence>
<evidence type="ECO:0000259" key="9">
    <source>
        <dbReference type="PROSITE" id="PS51161"/>
    </source>
</evidence>
<name>A0A220VDG1_9GAMM</name>
<feature type="domain" description="ATP-cone" evidence="9">
    <location>
        <begin position="49"/>
        <end position="139"/>
    </location>
</feature>
<comment type="similarity">
    <text evidence="8">Belongs to the NrdR family.</text>
</comment>
<evidence type="ECO:0000256" key="7">
    <source>
        <dbReference type="ARBA" id="ARBA00023163"/>
    </source>
</evidence>
<keyword evidence="3 8" id="KW-0863">Zinc-finger</keyword>
<dbReference type="NCBIfam" id="TIGR00244">
    <property type="entry name" value="transcriptional regulator NrdR"/>
    <property type="match status" value="1"/>
</dbReference>
<evidence type="ECO:0000256" key="8">
    <source>
        <dbReference type="HAMAP-Rule" id="MF_00440"/>
    </source>
</evidence>
<keyword evidence="11" id="KW-1185">Reference proteome</keyword>
<keyword evidence="8" id="KW-0862">Zinc</keyword>
<dbReference type="Pfam" id="PF22811">
    <property type="entry name" value="Zn_ribbon_NrdR"/>
    <property type="match status" value="1"/>
</dbReference>
<dbReference type="AlphaFoldDB" id="A0A220VDG1"/>
<evidence type="ECO:0000256" key="4">
    <source>
        <dbReference type="ARBA" id="ARBA00022840"/>
    </source>
</evidence>
<comment type="cofactor">
    <cofactor evidence="8">
        <name>Zn(2+)</name>
        <dbReference type="ChEBI" id="CHEBI:29105"/>
    </cofactor>
    <text evidence="8">Binds 1 zinc ion.</text>
</comment>
<dbReference type="Pfam" id="PF03477">
    <property type="entry name" value="ATP-cone"/>
    <property type="match status" value="1"/>
</dbReference>
<dbReference type="InterPro" id="IPR003796">
    <property type="entry name" value="RNR_NrdR-like"/>
</dbReference>
<accession>A0A220VDG1</accession>
<keyword evidence="5 8" id="KW-0805">Transcription regulation</keyword>
<dbReference type="InterPro" id="IPR005144">
    <property type="entry name" value="ATP-cone_dom"/>
</dbReference>
<gene>
    <name evidence="8 10" type="primary">nrdR</name>
    <name evidence="10" type="ORF">CF386_05280</name>
</gene>